<gene>
    <name evidence="4" type="ORF">MNB_SV-6-57</name>
</gene>
<sequence>MSNNNLDDLIVDEIPEKSKGKGLLAVFALLVAVLIVAIIMTRMILNGDEENSTVVKEPNQEDMISSELQFKPSTHDQKADKEELDQLSSILEDELVNKPPKNANSSSAIVKRRDADRDIKPDTATISGDDVAKSQTEEPSNIDKDTATNHNRESYSSAKKATQPEKTPKKPVVQQPQRREPVAASRPAVAKPSSKGNYYVQVGSFANKPSQQFLSIISKSGFRYKLKAGKLLIGPYSSRAAAQSNLPKIKDRISKGAFIKKL</sequence>
<keyword evidence="2" id="KW-1133">Transmembrane helix</keyword>
<dbReference type="SUPFAM" id="SSF110997">
    <property type="entry name" value="Sporulation related repeat"/>
    <property type="match status" value="1"/>
</dbReference>
<evidence type="ECO:0000256" key="1">
    <source>
        <dbReference type="SAM" id="MobiDB-lite"/>
    </source>
</evidence>
<name>A0A1W1BJL1_9ZZZZ</name>
<feature type="compositionally biased region" description="Basic and acidic residues" evidence="1">
    <location>
        <begin position="111"/>
        <end position="121"/>
    </location>
</feature>
<protein>
    <submittedName>
        <fullName evidence="4">Membrane protein</fullName>
    </submittedName>
</protein>
<dbReference type="AlphaFoldDB" id="A0A1W1BJL1"/>
<organism evidence="4">
    <name type="scientific">hydrothermal vent metagenome</name>
    <dbReference type="NCBI Taxonomy" id="652676"/>
    <lineage>
        <taxon>unclassified sequences</taxon>
        <taxon>metagenomes</taxon>
        <taxon>ecological metagenomes</taxon>
    </lineage>
</organism>
<proteinExistence type="predicted"/>
<evidence type="ECO:0000259" key="3">
    <source>
        <dbReference type="Pfam" id="PF05036"/>
    </source>
</evidence>
<accession>A0A1W1BJL1</accession>
<feature type="region of interest" description="Disordered" evidence="1">
    <location>
        <begin position="91"/>
        <end position="193"/>
    </location>
</feature>
<dbReference type="GO" id="GO:0042834">
    <property type="term" value="F:peptidoglycan binding"/>
    <property type="evidence" value="ECO:0007669"/>
    <property type="project" value="InterPro"/>
</dbReference>
<feature type="compositionally biased region" description="Basic and acidic residues" evidence="1">
    <location>
        <begin position="130"/>
        <end position="153"/>
    </location>
</feature>
<feature type="domain" description="SPOR" evidence="3">
    <location>
        <begin position="195"/>
        <end position="259"/>
    </location>
</feature>
<dbReference type="Gene3D" id="3.30.70.1070">
    <property type="entry name" value="Sporulation related repeat"/>
    <property type="match status" value="1"/>
</dbReference>
<keyword evidence="2" id="KW-0472">Membrane</keyword>
<keyword evidence="2" id="KW-0812">Transmembrane</keyword>
<dbReference type="InterPro" id="IPR036680">
    <property type="entry name" value="SPOR-like_sf"/>
</dbReference>
<evidence type="ECO:0000256" key="2">
    <source>
        <dbReference type="SAM" id="Phobius"/>
    </source>
</evidence>
<reference evidence="4" key="1">
    <citation type="submission" date="2016-10" db="EMBL/GenBank/DDBJ databases">
        <authorList>
            <person name="de Groot N.N."/>
        </authorList>
    </citation>
    <scope>NUCLEOTIDE SEQUENCE</scope>
</reference>
<dbReference type="InterPro" id="IPR007730">
    <property type="entry name" value="SPOR-like_dom"/>
</dbReference>
<feature type="transmembrane region" description="Helical" evidence="2">
    <location>
        <begin position="23"/>
        <end position="45"/>
    </location>
</feature>
<evidence type="ECO:0000313" key="4">
    <source>
        <dbReference type="EMBL" id="SFV53722.1"/>
    </source>
</evidence>
<dbReference type="EMBL" id="FPHC01000031">
    <property type="protein sequence ID" value="SFV53722.1"/>
    <property type="molecule type" value="Genomic_DNA"/>
</dbReference>
<dbReference type="Pfam" id="PF05036">
    <property type="entry name" value="SPOR"/>
    <property type="match status" value="1"/>
</dbReference>